<protein>
    <submittedName>
        <fullName evidence="2">Uncharacterized protein</fullName>
    </submittedName>
</protein>
<name>A0A9D1UB22_9FIRM</name>
<feature type="compositionally biased region" description="Polar residues" evidence="1">
    <location>
        <begin position="18"/>
        <end position="34"/>
    </location>
</feature>
<gene>
    <name evidence="2" type="ORF">H9742_04005</name>
</gene>
<accession>A0A9D1UB22</accession>
<dbReference type="AlphaFoldDB" id="A0A9D1UB22"/>
<reference evidence="2" key="1">
    <citation type="journal article" date="2021" name="PeerJ">
        <title>Extensive microbial diversity within the chicken gut microbiome revealed by metagenomics and culture.</title>
        <authorList>
            <person name="Gilroy R."/>
            <person name="Ravi A."/>
            <person name="Getino M."/>
            <person name="Pursley I."/>
            <person name="Horton D.L."/>
            <person name="Alikhan N.F."/>
            <person name="Baker D."/>
            <person name="Gharbi K."/>
            <person name="Hall N."/>
            <person name="Watson M."/>
            <person name="Adriaenssens E.M."/>
            <person name="Foster-Nyarko E."/>
            <person name="Jarju S."/>
            <person name="Secka A."/>
            <person name="Antonio M."/>
            <person name="Oren A."/>
            <person name="Chaudhuri R.R."/>
            <person name="La Ragione R."/>
            <person name="Hildebrand F."/>
            <person name="Pallen M.J."/>
        </authorList>
    </citation>
    <scope>NUCLEOTIDE SEQUENCE</scope>
    <source>
        <strain evidence="2">CHK195-6426</strain>
    </source>
</reference>
<comment type="caution">
    <text evidence="2">The sequence shown here is derived from an EMBL/GenBank/DDBJ whole genome shotgun (WGS) entry which is preliminary data.</text>
</comment>
<evidence type="ECO:0000313" key="2">
    <source>
        <dbReference type="EMBL" id="HIW80683.1"/>
    </source>
</evidence>
<evidence type="ECO:0000313" key="3">
    <source>
        <dbReference type="Proteomes" id="UP000824265"/>
    </source>
</evidence>
<feature type="compositionally biased region" description="Basic and acidic residues" evidence="1">
    <location>
        <begin position="44"/>
        <end position="53"/>
    </location>
</feature>
<feature type="region of interest" description="Disordered" evidence="1">
    <location>
        <begin position="18"/>
        <end position="53"/>
    </location>
</feature>
<proteinExistence type="predicted"/>
<evidence type="ECO:0000256" key="1">
    <source>
        <dbReference type="SAM" id="MobiDB-lite"/>
    </source>
</evidence>
<reference evidence="2" key="2">
    <citation type="submission" date="2021-04" db="EMBL/GenBank/DDBJ databases">
        <authorList>
            <person name="Gilroy R."/>
        </authorList>
    </citation>
    <scope>NUCLEOTIDE SEQUENCE</scope>
    <source>
        <strain evidence="2">CHK195-6426</strain>
    </source>
</reference>
<dbReference type="Proteomes" id="UP000824265">
    <property type="component" value="Unassembled WGS sequence"/>
</dbReference>
<organism evidence="2 3">
    <name type="scientific">Candidatus Acetatifactor stercoripullorum</name>
    <dbReference type="NCBI Taxonomy" id="2838414"/>
    <lineage>
        <taxon>Bacteria</taxon>
        <taxon>Bacillati</taxon>
        <taxon>Bacillota</taxon>
        <taxon>Clostridia</taxon>
        <taxon>Lachnospirales</taxon>
        <taxon>Lachnospiraceae</taxon>
        <taxon>Acetatifactor</taxon>
    </lineage>
</organism>
<sequence length="203" mass="22156">MNVNGITSTQAAYDYTSSVNTKEKQASTNTSVPNTEEAGAVYEPSKEQQTDSAKKIYTPDTNLINKLKADAEARTAQLRSLVEQMLLKQGTAYGQANDIWQFLRSGNYTVDPATKAQAQADIAEDGYWGVNQTSDRIIQFATALTGGDPDKIEEMRAAFQKGYDSAEKKWGGSLPEISQRTYDAVMEKFDQLAAEAGISSTEA</sequence>
<dbReference type="EMBL" id="DXGH01000023">
    <property type="protein sequence ID" value="HIW80683.1"/>
    <property type="molecule type" value="Genomic_DNA"/>
</dbReference>